<feature type="region of interest" description="Disordered" evidence="3">
    <location>
        <begin position="155"/>
        <end position="184"/>
    </location>
</feature>
<dbReference type="Proteomes" id="UP000053259">
    <property type="component" value="Unassembled WGS sequence"/>
</dbReference>
<keyword evidence="2" id="KW-0833">Ubl conjugation pathway</keyword>
<dbReference type="SUPFAM" id="SSF54495">
    <property type="entry name" value="UBC-like"/>
    <property type="match status" value="1"/>
</dbReference>
<accession>A0A0D1YZF3</accession>
<sequence length="1045" mass="118359">MPSKRFKMDHEHSNVLPSYYFQKAEQNVEQCLFGEQPGSDILSLPTQNAAMDDSKSALRAYGMQLTKATCSSCSTSLLPDANSAAKIAESLHNLDASSFFSCQKCYIRTCIGCGMSARALRRPAQFRSCCPQSQIFCIWIWLCAPEIPYHAKEDTKKQSKEDFSKPTSPEASTKDFPFRKPNGTGYGGANSYIGTSSADYSDEEFPSHVFHKQSPSRLRGRYSLNNVKLNKEVILAQRLFRALNELLSEHFANEAYLQAPPSLLFTMFQRSRALEIMATMLRTDSFEEIASNSDLFCNILDLIAKLADHYRLAPLVLGPRSLYPVEQGLLSTTLLSHHILLPKNQDPNEVAPIIQLLDKFFHSTSNLRKQATRMQEEFLDTESRRLLRVCEHADKIFHFVQERMKAFSIPPTSCSKPEAEPVMTLAHQMAAWHREHCVESVDDDTFKHDFYFVKEQRSKVHPAKGRMKRILTEIATLQSALPEGIFVRYATSRPDLMKVLIIGPRETPYAHGLFEFDMMCPWNYPQLSPKMHFKTTGKGTAHFNPNLYPDGKVCLSLLGTWSGPSWEPNRSTILQVLVSIQAMIFCSEPWYNEPGREGREMKDQSRRFNAEVQILTIRHALVDVLVQATKSRSQGCWHDVIEKHFRTYGSEIMNTLKDWQKKAEKMPDRMEENRFAFKISSPPLSTATSQSKLPKTFSSGFQQETQPDTGKQSVLPTWHETLWPKYSQVYAPHPHYSTSPMKRVLGAKLAALANHYQSTLVFPTPGTDTYFVDLHIPSKFNNILQEIAVTTRLPLVVPENQHTQWAPNTAPNLPSNDSFYFDMFQKIQAIETQSHLNSVVAAPSGSNQSTYPTAFATTYPSSKTYVQDFSAIYQAKQSESKFPHSKESSALNEVNMDISTEGQYVESWLASTYSPTPMPETDSGAWSDKLMPDVPDDILANGTLAQLSERLHSIITHLQSAKKIFPSSSPNYTAIELQQMDILEKANRNKWNKKFALDDFVDNPAFSESEIDDDFQAYLPVYGGRVLQKEIEAFEKALKNFLGDG</sequence>
<gene>
    <name evidence="5" type="ORF">PV09_03235</name>
</gene>
<reference evidence="5 6" key="1">
    <citation type="submission" date="2015-01" db="EMBL/GenBank/DDBJ databases">
        <title>The Genome Sequence of Ochroconis gallopava CBS43764.</title>
        <authorList>
            <consortium name="The Broad Institute Genomics Platform"/>
            <person name="Cuomo C."/>
            <person name="de Hoog S."/>
            <person name="Gorbushina A."/>
            <person name="Stielow B."/>
            <person name="Teixiera M."/>
            <person name="Abouelleil A."/>
            <person name="Chapman S.B."/>
            <person name="Priest M."/>
            <person name="Young S.K."/>
            <person name="Wortman J."/>
            <person name="Nusbaum C."/>
            <person name="Birren B."/>
        </authorList>
    </citation>
    <scope>NUCLEOTIDE SEQUENCE [LARGE SCALE GENOMIC DNA]</scope>
    <source>
        <strain evidence="5 6">CBS 43764</strain>
    </source>
</reference>
<name>A0A0D1YZF3_9PEZI</name>
<evidence type="ECO:0000256" key="1">
    <source>
        <dbReference type="ARBA" id="ARBA00022679"/>
    </source>
</evidence>
<evidence type="ECO:0000256" key="3">
    <source>
        <dbReference type="SAM" id="MobiDB-lite"/>
    </source>
</evidence>
<dbReference type="Pfam" id="PF00179">
    <property type="entry name" value="UQ_con"/>
    <property type="match status" value="1"/>
</dbReference>
<dbReference type="GeneID" id="27311208"/>
<evidence type="ECO:0000256" key="2">
    <source>
        <dbReference type="ARBA" id="ARBA00022786"/>
    </source>
</evidence>
<dbReference type="STRING" id="253628.A0A0D1YZF3"/>
<feature type="region of interest" description="Disordered" evidence="3">
    <location>
        <begin position="682"/>
        <end position="712"/>
    </location>
</feature>
<dbReference type="InterPro" id="IPR016135">
    <property type="entry name" value="UBQ-conjugating_enzyme/RWD"/>
</dbReference>
<feature type="domain" description="UBC core" evidence="4">
    <location>
        <begin position="465"/>
        <end position="621"/>
    </location>
</feature>
<dbReference type="Gene3D" id="3.10.110.10">
    <property type="entry name" value="Ubiquitin Conjugating Enzyme"/>
    <property type="match status" value="1"/>
</dbReference>
<dbReference type="OrthoDB" id="47801at2759"/>
<dbReference type="GO" id="GO:0016740">
    <property type="term" value="F:transferase activity"/>
    <property type="evidence" value="ECO:0007669"/>
    <property type="project" value="UniProtKB-KW"/>
</dbReference>
<feature type="compositionally biased region" description="Basic and acidic residues" evidence="3">
    <location>
        <begin position="155"/>
        <end position="164"/>
    </location>
</feature>
<dbReference type="InParanoid" id="A0A0D1YZF3"/>
<dbReference type="EMBL" id="KN847536">
    <property type="protein sequence ID" value="KIW06062.1"/>
    <property type="molecule type" value="Genomic_DNA"/>
</dbReference>
<evidence type="ECO:0000313" key="6">
    <source>
        <dbReference type="Proteomes" id="UP000053259"/>
    </source>
</evidence>
<dbReference type="AlphaFoldDB" id="A0A0D1YZF3"/>
<protein>
    <recommendedName>
        <fullName evidence="4">UBC core domain-containing protein</fullName>
    </recommendedName>
</protein>
<evidence type="ECO:0000259" key="4">
    <source>
        <dbReference type="PROSITE" id="PS50127"/>
    </source>
</evidence>
<dbReference type="RefSeq" id="XP_016215931.1">
    <property type="nucleotide sequence ID" value="XM_016356408.1"/>
</dbReference>
<organism evidence="5 6">
    <name type="scientific">Verruconis gallopava</name>
    <dbReference type="NCBI Taxonomy" id="253628"/>
    <lineage>
        <taxon>Eukaryota</taxon>
        <taxon>Fungi</taxon>
        <taxon>Dikarya</taxon>
        <taxon>Ascomycota</taxon>
        <taxon>Pezizomycotina</taxon>
        <taxon>Dothideomycetes</taxon>
        <taxon>Pleosporomycetidae</taxon>
        <taxon>Venturiales</taxon>
        <taxon>Sympoventuriaceae</taxon>
        <taxon>Verruconis</taxon>
    </lineage>
</organism>
<dbReference type="InterPro" id="IPR000608">
    <property type="entry name" value="UBC"/>
</dbReference>
<dbReference type="PROSITE" id="PS50127">
    <property type="entry name" value="UBC_2"/>
    <property type="match status" value="1"/>
</dbReference>
<dbReference type="HOGENOM" id="CLU_312203_0_0_1"/>
<dbReference type="SMART" id="SM00212">
    <property type="entry name" value="UBCc"/>
    <property type="match status" value="1"/>
</dbReference>
<proteinExistence type="predicted"/>
<keyword evidence="6" id="KW-1185">Reference proteome</keyword>
<evidence type="ECO:0000313" key="5">
    <source>
        <dbReference type="EMBL" id="KIW06062.1"/>
    </source>
</evidence>
<dbReference type="CDD" id="cd23810">
    <property type="entry name" value="UBCc_BIRC6"/>
    <property type="match status" value="1"/>
</dbReference>
<keyword evidence="1" id="KW-0808">Transferase</keyword>
<dbReference type="PANTHER" id="PTHR46116">
    <property type="entry name" value="(E3-INDEPENDENT) E2 UBIQUITIN-CONJUGATING ENZYME"/>
    <property type="match status" value="1"/>
</dbReference>
<dbReference type="VEuPathDB" id="FungiDB:PV09_03235"/>